<reference evidence="3" key="1">
    <citation type="journal article" date="2019" name="Int. J. Syst. Evol. Microbiol.">
        <title>The Global Catalogue of Microorganisms (GCM) 10K type strain sequencing project: providing services to taxonomists for standard genome sequencing and annotation.</title>
        <authorList>
            <consortium name="The Broad Institute Genomics Platform"/>
            <consortium name="The Broad Institute Genome Sequencing Center for Infectious Disease"/>
            <person name="Wu L."/>
            <person name="Ma J."/>
        </authorList>
    </citation>
    <scope>NUCLEOTIDE SEQUENCE [LARGE SCALE GENOMIC DNA]</scope>
    <source>
        <strain evidence="3">CCM 8604</strain>
    </source>
</reference>
<proteinExistence type="predicted"/>
<evidence type="ECO:0000313" key="2">
    <source>
        <dbReference type="EMBL" id="MFD0705265.1"/>
    </source>
</evidence>
<name>A0ABW2Y7C5_9BIFI</name>
<accession>A0ABW2Y7C5</accession>
<dbReference type="Pfam" id="PF14512">
    <property type="entry name" value="TM1586_NiRdase"/>
    <property type="match status" value="1"/>
</dbReference>
<dbReference type="SUPFAM" id="SSF55469">
    <property type="entry name" value="FMN-dependent nitroreductase-like"/>
    <property type="match status" value="1"/>
</dbReference>
<feature type="domain" description="Putative nitroreductase TM1586" evidence="1">
    <location>
        <begin position="8"/>
        <end position="245"/>
    </location>
</feature>
<protein>
    <submittedName>
        <fullName evidence="2">Nitroreductase family protein</fullName>
    </submittedName>
</protein>
<dbReference type="InterPro" id="IPR000415">
    <property type="entry name" value="Nitroreductase-like"/>
</dbReference>
<gene>
    <name evidence="2" type="ORF">ACFQY8_05855</name>
</gene>
<keyword evidence="3" id="KW-1185">Reference proteome</keyword>
<comment type="caution">
    <text evidence="2">The sequence shown here is derived from an EMBL/GenBank/DDBJ whole genome shotgun (WGS) entry which is preliminary data.</text>
</comment>
<organism evidence="2 3">
    <name type="scientific">Alloscardovia venturai</name>
    <dbReference type="NCBI Taxonomy" id="1769421"/>
    <lineage>
        <taxon>Bacteria</taxon>
        <taxon>Bacillati</taxon>
        <taxon>Actinomycetota</taxon>
        <taxon>Actinomycetes</taxon>
        <taxon>Bifidobacteriales</taxon>
        <taxon>Bifidobacteriaceae</taxon>
        <taxon>Alloscardovia</taxon>
    </lineage>
</organism>
<evidence type="ECO:0000259" key="1">
    <source>
        <dbReference type="Pfam" id="PF14512"/>
    </source>
</evidence>
<dbReference type="EMBL" id="JBHTHQ010000021">
    <property type="protein sequence ID" value="MFD0705265.1"/>
    <property type="molecule type" value="Genomic_DNA"/>
</dbReference>
<dbReference type="RefSeq" id="WP_377938958.1">
    <property type="nucleotide sequence ID" value="NZ_JBHTHQ010000021.1"/>
</dbReference>
<dbReference type="InterPro" id="IPR029478">
    <property type="entry name" value="TM1586_NiRdase"/>
</dbReference>
<evidence type="ECO:0000313" key="3">
    <source>
        <dbReference type="Proteomes" id="UP001597036"/>
    </source>
</evidence>
<dbReference type="Gene3D" id="3.40.109.10">
    <property type="entry name" value="NADH Oxidase"/>
    <property type="match status" value="1"/>
</dbReference>
<dbReference type="Proteomes" id="UP001597036">
    <property type="component" value="Unassembled WGS sequence"/>
</dbReference>
<sequence length="268" mass="29544">MTTTHSQVIDAIDVRISTRDFNPDPIEDALLRQLKQNIDAMSLLSDARFTFLENHSELFDRSVQERGEFNGAAHLIVLSGPRDDTETIEKTGFYGQRLALTAVLEGLATCWVDQSIDLEAASKLAQVRADKGEIAYAAIAVGYFTDQETVLKKSYEERAAFQQSHRSGETIAAIGAVDKSSPAWYRNAITAVAKAPFPANKQPIRFKLHDDERHVSVSLDEPLSLGTVRDHLVLGIDKLHFQIGAAADPDNASAGEWSWGFNGVFTVR</sequence>